<dbReference type="Pfam" id="PF03480">
    <property type="entry name" value="DctP"/>
    <property type="match status" value="1"/>
</dbReference>
<protein>
    <submittedName>
        <fullName evidence="3">TRAP-type mannitol/chloroaromatic compound transport system substrate-binding protein</fullName>
    </submittedName>
</protein>
<name>A0A3N1M9U6_9PROT</name>
<evidence type="ECO:0000313" key="4">
    <source>
        <dbReference type="Proteomes" id="UP000278222"/>
    </source>
</evidence>
<evidence type="ECO:0000256" key="2">
    <source>
        <dbReference type="SAM" id="SignalP"/>
    </source>
</evidence>
<comment type="caution">
    <text evidence="3">The sequence shown here is derived from an EMBL/GenBank/DDBJ whole genome shotgun (WGS) entry which is preliminary data.</text>
</comment>
<dbReference type="GO" id="GO:0055085">
    <property type="term" value="P:transmembrane transport"/>
    <property type="evidence" value="ECO:0007669"/>
    <property type="project" value="InterPro"/>
</dbReference>
<keyword evidence="4" id="KW-1185">Reference proteome</keyword>
<reference evidence="3 4" key="1">
    <citation type="submission" date="2018-11" db="EMBL/GenBank/DDBJ databases">
        <title>Genomic Encyclopedia of Type Strains, Phase IV (KMG-IV): sequencing the most valuable type-strain genomes for metagenomic binning, comparative biology and taxonomic classification.</title>
        <authorList>
            <person name="Goeker M."/>
        </authorList>
    </citation>
    <scope>NUCLEOTIDE SEQUENCE [LARGE SCALE GENOMIC DNA]</scope>
    <source>
        <strain evidence="3 4">DSM 5900</strain>
    </source>
</reference>
<gene>
    <name evidence="3" type="ORF">EDC65_1352</name>
</gene>
<dbReference type="EMBL" id="RJKX01000013">
    <property type="protein sequence ID" value="ROP99569.1"/>
    <property type="molecule type" value="Genomic_DNA"/>
</dbReference>
<dbReference type="InterPro" id="IPR038404">
    <property type="entry name" value="TRAP_DctP_sf"/>
</dbReference>
<proteinExistence type="predicted"/>
<dbReference type="OrthoDB" id="9769667at2"/>
<dbReference type="Proteomes" id="UP000278222">
    <property type="component" value="Unassembled WGS sequence"/>
</dbReference>
<dbReference type="NCBIfam" id="NF037995">
    <property type="entry name" value="TRAP_S1"/>
    <property type="match status" value="1"/>
</dbReference>
<accession>A0A3N1M9U6</accession>
<sequence length="337" mass="36450">MLGKRTAAHVAAAAIAIGLAMTSGAQAQQKWKAQSLYGPNTVVHKEFEKFAERVKVATKGALQIEALPVATIVPQAEALDAIKAGLLDAAAGTMAYQGGKEAAAAFWDLAAGYDNPLHLLMWYRIGGGNEIMNKVAAKWDAVFLGPVILGLESIPSKKPIRSIEDFKGVKMRSPDGIPAEIFAKLGASVSVMPGTEVYTALDTGKIEATDWGTLSVNDEAGYNRIAPYAIYPGIHSLNAMDFVIRRSKWNALSAEHKAAVTSAVDEWSLATWMSQEHADRLAAAKRKPETLITWGEKEKADLRKVARGVWESWSKKSPLATEIYQSQVKFLESIGKL</sequence>
<evidence type="ECO:0000256" key="1">
    <source>
        <dbReference type="ARBA" id="ARBA00022729"/>
    </source>
</evidence>
<feature type="chain" id="PRO_5018056342" evidence="2">
    <location>
        <begin position="28"/>
        <end position="337"/>
    </location>
</feature>
<dbReference type="PANTHER" id="PTHR33376">
    <property type="match status" value="1"/>
</dbReference>
<keyword evidence="1 2" id="KW-0732">Signal</keyword>
<dbReference type="InterPro" id="IPR018389">
    <property type="entry name" value="DctP_fam"/>
</dbReference>
<evidence type="ECO:0000313" key="3">
    <source>
        <dbReference type="EMBL" id="ROP99569.1"/>
    </source>
</evidence>
<organism evidence="3 4">
    <name type="scientific">Stella humosa</name>
    <dbReference type="NCBI Taxonomy" id="94"/>
    <lineage>
        <taxon>Bacteria</taxon>
        <taxon>Pseudomonadati</taxon>
        <taxon>Pseudomonadota</taxon>
        <taxon>Alphaproteobacteria</taxon>
        <taxon>Rhodospirillales</taxon>
        <taxon>Stellaceae</taxon>
        <taxon>Stella</taxon>
    </lineage>
</organism>
<dbReference type="Gene3D" id="3.40.190.170">
    <property type="entry name" value="Bacterial extracellular solute-binding protein, family 7"/>
    <property type="match status" value="1"/>
</dbReference>
<dbReference type="PANTHER" id="PTHR33376:SF5">
    <property type="entry name" value="EXTRACYTOPLASMIC SOLUTE RECEPTOR PROTEIN"/>
    <property type="match status" value="1"/>
</dbReference>
<feature type="signal peptide" evidence="2">
    <location>
        <begin position="1"/>
        <end position="27"/>
    </location>
</feature>
<dbReference type="RefSeq" id="WP_123688945.1">
    <property type="nucleotide sequence ID" value="NZ_AP019700.1"/>
</dbReference>
<dbReference type="AlphaFoldDB" id="A0A3N1M9U6"/>